<proteinExistence type="predicted"/>
<dbReference type="CDD" id="cd11461">
    <property type="entry name" value="bHLH-O_HES5"/>
    <property type="match status" value="1"/>
</dbReference>
<evidence type="ECO:0000256" key="5">
    <source>
        <dbReference type="ARBA" id="ARBA00022902"/>
    </source>
</evidence>
<evidence type="ECO:0000256" key="6">
    <source>
        <dbReference type="ARBA" id="ARBA00023015"/>
    </source>
</evidence>
<dbReference type="PROSITE" id="PS50888">
    <property type="entry name" value="BHLH"/>
    <property type="match status" value="1"/>
</dbReference>
<organism evidence="16 17">
    <name type="scientific">Paramormyrops kingsleyae</name>
    <dbReference type="NCBI Taxonomy" id="1676925"/>
    <lineage>
        <taxon>Eukaryota</taxon>
        <taxon>Metazoa</taxon>
        <taxon>Chordata</taxon>
        <taxon>Craniata</taxon>
        <taxon>Vertebrata</taxon>
        <taxon>Euteleostomi</taxon>
        <taxon>Actinopterygii</taxon>
        <taxon>Neopterygii</taxon>
        <taxon>Teleostei</taxon>
        <taxon>Osteoglossocephala</taxon>
        <taxon>Osteoglossomorpha</taxon>
        <taxon>Osteoglossiformes</taxon>
        <taxon>Mormyridae</taxon>
        <taxon>Paramormyrops</taxon>
    </lineage>
</organism>
<dbReference type="GO" id="GO:0007399">
    <property type="term" value="P:nervous system development"/>
    <property type="evidence" value="ECO:0007669"/>
    <property type="project" value="UniProtKB-KW"/>
</dbReference>
<keyword evidence="8" id="KW-0804">Transcription</keyword>
<evidence type="ECO:0000256" key="10">
    <source>
        <dbReference type="ARBA" id="ARBA00023791"/>
    </source>
</evidence>
<keyword evidence="9" id="KW-0539">Nucleus</keyword>
<reference evidence="16" key="2">
    <citation type="submission" date="2025-09" db="UniProtKB">
        <authorList>
            <consortium name="Ensembl"/>
        </authorList>
    </citation>
    <scope>IDENTIFICATION</scope>
</reference>
<dbReference type="GO" id="GO:0048513">
    <property type="term" value="P:animal organ development"/>
    <property type="evidence" value="ECO:0007669"/>
    <property type="project" value="UniProtKB-ARBA"/>
</dbReference>
<dbReference type="AlphaFoldDB" id="A0A3B3SZE4"/>
<dbReference type="InterPro" id="IPR011598">
    <property type="entry name" value="bHLH_dom"/>
</dbReference>
<evidence type="ECO:0000259" key="15">
    <source>
        <dbReference type="PROSITE" id="PS51054"/>
    </source>
</evidence>
<comment type="subunit">
    <text evidence="10">Transcription repression requires formation of a complex with a corepressor protein of the Groucho/TLE family.</text>
</comment>
<dbReference type="GeneTree" id="ENSGT00940000163346"/>
<protein>
    <recommendedName>
        <fullName evidence="12">Transcription factor HES-5</fullName>
    </recommendedName>
    <alternativeName>
        <fullName evidence="13">Hairy and enhancer of split 5</fullName>
    </alternativeName>
</protein>
<dbReference type="Pfam" id="PF00010">
    <property type="entry name" value="HLH"/>
    <property type="match status" value="1"/>
</dbReference>
<evidence type="ECO:0000256" key="9">
    <source>
        <dbReference type="ARBA" id="ARBA00023242"/>
    </source>
</evidence>
<evidence type="ECO:0000256" key="11">
    <source>
        <dbReference type="ARBA" id="ARBA00060201"/>
    </source>
</evidence>
<dbReference type="GO" id="GO:0005634">
    <property type="term" value="C:nucleus"/>
    <property type="evidence" value="ECO:0007669"/>
    <property type="project" value="UniProtKB-SubCell"/>
</dbReference>
<evidence type="ECO:0000313" key="16">
    <source>
        <dbReference type="Ensembl" id="ENSPKIP00000035623.1"/>
    </source>
</evidence>
<name>A0A3B3SZE4_9TELE</name>
<feature type="domain" description="BHLH" evidence="14">
    <location>
        <begin position="19"/>
        <end position="75"/>
    </location>
</feature>
<keyword evidence="17" id="KW-1185">Reference proteome</keyword>
<dbReference type="GO" id="GO:0030154">
    <property type="term" value="P:cell differentiation"/>
    <property type="evidence" value="ECO:0007669"/>
    <property type="project" value="UniProtKB-KW"/>
</dbReference>
<dbReference type="OrthoDB" id="6085656at2759"/>
<feature type="domain" description="Orange" evidence="15">
    <location>
        <begin position="92"/>
        <end position="122"/>
    </location>
</feature>
<evidence type="ECO:0000256" key="8">
    <source>
        <dbReference type="ARBA" id="ARBA00023163"/>
    </source>
</evidence>
<keyword evidence="3" id="KW-0678">Repressor</keyword>
<dbReference type="Proteomes" id="UP000261540">
    <property type="component" value="Unplaced"/>
</dbReference>
<evidence type="ECO:0000256" key="2">
    <source>
        <dbReference type="ARBA" id="ARBA00022473"/>
    </source>
</evidence>
<comment type="subcellular location">
    <subcellularLocation>
        <location evidence="1">Nucleus</location>
    </subcellularLocation>
</comment>
<dbReference type="GO" id="GO:0046983">
    <property type="term" value="F:protein dimerization activity"/>
    <property type="evidence" value="ECO:0007669"/>
    <property type="project" value="InterPro"/>
</dbReference>
<evidence type="ECO:0000313" key="17">
    <source>
        <dbReference type="Proteomes" id="UP000261540"/>
    </source>
</evidence>
<dbReference type="KEGG" id="pki:111857015"/>
<keyword evidence="6" id="KW-0805">Transcription regulation</keyword>
<keyword evidence="2" id="KW-0217">Developmental protein</keyword>
<reference evidence="16" key="1">
    <citation type="submission" date="2025-08" db="UniProtKB">
        <authorList>
            <consortium name="Ensembl"/>
        </authorList>
    </citation>
    <scope>IDENTIFICATION</scope>
</reference>
<dbReference type="GO" id="GO:0006355">
    <property type="term" value="P:regulation of DNA-templated transcription"/>
    <property type="evidence" value="ECO:0007669"/>
    <property type="project" value="InterPro"/>
</dbReference>
<dbReference type="GO" id="GO:0045596">
    <property type="term" value="P:negative regulation of cell differentiation"/>
    <property type="evidence" value="ECO:0007669"/>
    <property type="project" value="UniProtKB-ARBA"/>
</dbReference>
<evidence type="ECO:0000256" key="3">
    <source>
        <dbReference type="ARBA" id="ARBA00022491"/>
    </source>
</evidence>
<evidence type="ECO:0000256" key="7">
    <source>
        <dbReference type="ARBA" id="ARBA00023125"/>
    </source>
</evidence>
<keyword evidence="5" id="KW-0524">Neurogenesis</keyword>
<dbReference type="InterPro" id="IPR036638">
    <property type="entry name" value="HLH_DNA-bd_sf"/>
</dbReference>
<keyword evidence="7" id="KW-0238">DNA-binding</keyword>
<dbReference type="GO" id="GO:0097150">
    <property type="term" value="P:neuronal stem cell population maintenance"/>
    <property type="evidence" value="ECO:0007669"/>
    <property type="project" value="UniProtKB-ARBA"/>
</dbReference>
<sequence length="164" mass="19236">MAPTVTAAVIYSQEHLTLDNKLRKPMVEKMRRDRINSSIEQLKSLLSQEFLSQHPDSKLEKADILEMTVNFLRRQRHHQPEITSSCSADENEGFFRCVQEIVRFLSRADVTTQSQTKLLRHFQNMQPFSDKSRNDYVLTHLSSQTQYTTIKKKTPVNSALWRPW</sequence>
<dbReference type="Ensembl" id="ENSPKIT00000016556.1">
    <property type="protein sequence ID" value="ENSPKIP00000035623.1"/>
    <property type="gene ID" value="ENSPKIG00000014507.1"/>
</dbReference>
<dbReference type="PANTHER" id="PTHR10985">
    <property type="entry name" value="BASIC HELIX-LOOP-HELIX TRANSCRIPTION FACTOR, HES-RELATED"/>
    <property type="match status" value="1"/>
</dbReference>
<dbReference type="SUPFAM" id="SSF47459">
    <property type="entry name" value="HLH, helix-loop-helix DNA-binding domain"/>
    <property type="match status" value="1"/>
</dbReference>
<evidence type="ECO:0000256" key="12">
    <source>
        <dbReference type="ARBA" id="ARBA00072975"/>
    </source>
</evidence>
<dbReference type="FunFam" id="4.10.280.10:FF:000033">
    <property type="entry name" value="Transcription factor HES-5"/>
    <property type="match status" value="1"/>
</dbReference>
<comment type="function">
    <text evidence="11">Transcriptional repressor of genes that require a bHLH protein for their transcription. Plays an important role as neurogenesis negative regulator.</text>
</comment>
<dbReference type="InterPro" id="IPR050370">
    <property type="entry name" value="HES_HEY"/>
</dbReference>
<evidence type="ECO:0000256" key="4">
    <source>
        <dbReference type="ARBA" id="ARBA00022782"/>
    </source>
</evidence>
<dbReference type="Gene3D" id="4.10.280.10">
    <property type="entry name" value="Helix-loop-helix DNA-binding domain"/>
    <property type="match status" value="1"/>
</dbReference>
<keyword evidence="4" id="KW-0221">Differentiation</keyword>
<dbReference type="GO" id="GO:0003677">
    <property type="term" value="F:DNA binding"/>
    <property type="evidence" value="ECO:0007669"/>
    <property type="project" value="UniProtKB-KW"/>
</dbReference>
<evidence type="ECO:0000259" key="14">
    <source>
        <dbReference type="PROSITE" id="PS50888"/>
    </source>
</evidence>
<dbReference type="InterPro" id="IPR003650">
    <property type="entry name" value="Orange_dom"/>
</dbReference>
<dbReference type="SMART" id="SM00353">
    <property type="entry name" value="HLH"/>
    <property type="match status" value="1"/>
</dbReference>
<evidence type="ECO:0000256" key="13">
    <source>
        <dbReference type="ARBA" id="ARBA00081413"/>
    </source>
</evidence>
<accession>A0A3B3SZE4</accession>
<dbReference type="PROSITE" id="PS51054">
    <property type="entry name" value="ORANGE"/>
    <property type="match status" value="1"/>
</dbReference>
<evidence type="ECO:0000256" key="1">
    <source>
        <dbReference type="ARBA" id="ARBA00004123"/>
    </source>
</evidence>